<dbReference type="EMBL" id="JARK01001647">
    <property type="protein sequence ID" value="EYB84744.1"/>
    <property type="molecule type" value="Genomic_DNA"/>
</dbReference>
<evidence type="ECO:0000313" key="2">
    <source>
        <dbReference type="Proteomes" id="UP000024635"/>
    </source>
</evidence>
<dbReference type="AlphaFoldDB" id="A0A016S3B6"/>
<reference evidence="2" key="1">
    <citation type="journal article" date="2015" name="Nat. Genet.">
        <title>The genome and transcriptome of the zoonotic hookworm Ancylostoma ceylanicum identify infection-specific gene families.</title>
        <authorList>
            <person name="Schwarz E.M."/>
            <person name="Hu Y."/>
            <person name="Antoshechkin I."/>
            <person name="Miller M.M."/>
            <person name="Sternberg P.W."/>
            <person name="Aroian R.V."/>
        </authorList>
    </citation>
    <scope>NUCLEOTIDE SEQUENCE</scope>
    <source>
        <strain evidence="2">HY135</strain>
    </source>
</reference>
<keyword evidence="2" id="KW-1185">Reference proteome</keyword>
<gene>
    <name evidence="1" type="primary">Acey_s0311.g2155</name>
    <name evidence="1" type="ORF">Y032_0311g2155</name>
</gene>
<comment type="caution">
    <text evidence="1">The sequence shown here is derived from an EMBL/GenBank/DDBJ whole genome shotgun (WGS) entry which is preliminary data.</text>
</comment>
<sequence>MSHVLGYKRWPKPHPPMPHLLYCAIPRLRINCKCEWNLTAPGKSMVGHRNWNQGRLTKFATHLMTGIFH</sequence>
<name>A0A016S3B6_9BILA</name>
<protein>
    <submittedName>
        <fullName evidence="1">Uncharacterized protein</fullName>
    </submittedName>
</protein>
<evidence type="ECO:0000313" key="1">
    <source>
        <dbReference type="EMBL" id="EYB84744.1"/>
    </source>
</evidence>
<dbReference type="Proteomes" id="UP000024635">
    <property type="component" value="Unassembled WGS sequence"/>
</dbReference>
<organism evidence="1 2">
    <name type="scientific">Ancylostoma ceylanicum</name>
    <dbReference type="NCBI Taxonomy" id="53326"/>
    <lineage>
        <taxon>Eukaryota</taxon>
        <taxon>Metazoa</taxon>
        <taxon>Ecdysozoa</taxon>
        <taxon>Nematoda</taxon>
        <taxon>Chromadorea</taxon>
        <taxon>Rhabditida</taxon>
        <taxon>Rhabditina</taxon>
        <taxon>Rhabditomorpha</taxon>
        <taxon>Strongyloidea</taxon>
        <taxon>Ancylostomatidae</taxon>
        <taxon>Ancylostomatinae</taxon>
        <taxon>Ancylostoma</taxon>
    </lineage>
</organism>
<proteinExistence type="predicted"/>
<accession>A0A016S3B6</accession>